<name>A0AAT9FNW1_9BACT</name>
<evidence type="ECO:0000313" key="5">
    <source>
        <dbReference type="EMBL" id="BDS07592.1"/>
    </source>
</evidence>
<keyword evidence="3" id="KW-1133">Transmembrane helix</keyword>
<evidence type="ECO:0000256" key="2">
    <source>
        <dbReference type="ARBA" id="ARBA00023157"/>
    </source>
</evidence>
<organism evidence="5">
    <name type="scientific">Oceaniferula spumae</name>
    <dbReference type="NCBI Taxonomy" id="2979115"/>
    <lineage>
        <taxon>Bacteria</taxon>
        <taxon>Pseudomonadati</taxon>
        <taxon>Verrucomicrobiota</taxon>
        <taxon>Verrucomicrobiia</taxon>
        <taxon>Verrucomicrobiales</taxon>
        <taxon>Verrucomicrobiaceae</taxon>
        <taxon>Oceaniferula</taxon>
    </lineage>
</organism>
<dbReference type="KEGG" id="osu:NT6N_26320"/>
<dbReference type="Gene3D" id="2.60.120.200">
    <property type="match status" value="1"/>
</dbReference>
<sequence>MTLETMELIDSLLEGEAGSMTEQSFAQLQDVLRSDPKALAYYCEQAEIHGRLAWELGDPENQYASVNVPNISTPTVQKRKPLIHSPVLWAGVAACLAVALIFTLRQGLENTPESLTSTTIPTEDKSAGAQIKNSPVARITNTREAVWTNAPHQSGDWLSPGIVKLHSGSAEIIFDSGAQIILQGPAELKLITPHHADLLIGKATVKIPSQAAGFKLDTPSSIFSDQNSHFSIAVDSDKSSEIHVIKGLVEATPKTNSELTRVLSRQESARITNSTILADNRIKYSADSFDQALPRPSLPTSHYLHWSIDGEDQGKLAETGNHENTKFPATILARPGTSTHASADFITGKFGQAIQLNGRGAFLSSPFPGVAGSSARTVCFWVRIAPGTHNRHAYSMIAWGTPQTQKGEKWQVGWHRQGSVTGTAGAVRTEFGGGYIVGSTDLRDGRWHHIAVVYSGGKSSEVVEHIRQYVDGRLEKVSASQAVSINTVLTTKSARPTYIGRRLEDDYPEFSFKGAMDEIYIFPTALTPGQIEELYLNNRAPGETTEAAK</sequence>
<keyword evidence="1" id="KW-0732">Signal</keyword>
<dbReference type="SUPFAM" id="SSF49899">
    <property type="entry name" value="Concanavalin A-like lectins/glucanases"/>
    <property type="match status" value="1"/>
</dbReference>
<dbReference type="InterPro" id="IPR012373">
    <property type="entry name" value="Ferrdict_sens_TM"/>
</dbReference>
<proteinExistence type="predicted"/>
<evidence type="ECO:0000256" key="1">
    <source>
        <dbReference type="ARBA" id="ARBA00022729"/>
    </source>
</evidence>
<dbReference type="GO" id="GO:0016989">
    <property type="term" value="F:sigma factor antagonist activity"/>
    <property type="evidence" value="ECO:0007669"/>
    <property type="project" value="TreeGrafter"/>
</dbReference>
<evidence type="ECO:0000259" key="4">
    <source>
        <dbReference type="SMART" id="SM00560"/>
    </source>
</evidence>
<keyword evidence="2" id="KW-1015">Disulfide bond</keyword>
<keyword evidence="3" id="KW-0472">Membrane</keyword>
<dbReference type="InterPro" id="IPR013320">
    <property type="entry name" value="ConA-like_dom_sf"/>
</dbReference>
<dbReference type="EMBL" id="AP026866">
    <property type="protein sequence ID" value="BDS07592.1"/>
    <property type="molecule type" value="Genomic_DNA"/>
</dbReference>
<dbReference type="InterPro" id="IPR006558">
    <property type="entry name" value="LamG-like"/>
</dbReference>
<dbReference type="PANTHER" id="PTHR30273">
    <property type="entry name" value="PERIPLASMIC SIGNAL SENSOR AND SIGMA FACTOR ACTIVATOR FECR-RELATED"/>
    <property type="match status" value="1"/>
</dbReference>
<keyword evidence="3" id="KW-0812">Transmembrane</keyword>
<protein>
    <recommendedName>
        <fullName evidence="4">LamG-like jellyroll fold domain-containing protein</fullName>
    </recommendedName>
</protein>
<reference evidence="5" key="1">
    <citation type="submission" date="2024-07" db="EMBL/GenBank/DDBJ databases">
        <title>Complete genome sequence of Verrucomicrobiaceae bacterium NT6N.</title>
        <authorList>
            <person name="Huang C."/>
            <person name="Takami H."/>
            <person name="Hamasaki K."/>
        </authorList>
    </citation>
    <scope>NUCLEOTIDE SEQUENCE</scope>
    <source>
        <strain evidence="5">NT6N</strain>
    </source>
</reference>
<feature type="transmembrane region" description="Helical" evidence="3">
    <location>
        <begin position="87"/>
        <end position="104"/>
    </location>
</feature>
<gene>
    <name evidence="5" type="ORF">NT6N_26320</name>
</gene>
<dbReference type="PANTHER" id="PTHR30273:SF2">
    <property type="entry name" value="PROTEIN FECR"/>
    <property type="match status" value="1"/>
</dbReference>
<evidence type="ECO:0000256" key="3">
    <source>
        <dbReference type="SAM" id="Phobius"/>
    </source>
</evidence>
<feature type="domain" description="LamG-like jellyroll fold" evidence="4">
    <location>
        <begin position="374"/>
        <end position="529"/>
    </location>
</feature>
<accession>A0AAT9FNW1</accession>
<dbReference type="SMART" id="SM00560">
    <property type="entry name" value="LamGL"/>
    <property type="match status" value="1"/>
</dbReference>
<dbReference type="Pfam" id="PF13385">
    <property type="entry name" value="Laminin_G_3"/>
    <property type="match status" value="1"/>
</dbReference>
<dbReference type="AlphaFoldDB" id="A0AAT9FNW1"/>